<protein>
    <submittedName>
        <fullName evidence="1">Uncharacterized protein</fullName>
    </submittedName>
</protein>
<dbReference type="Proteomes" id="UP000790709">
    <property type="component" value="Unassembled WGS sequence"/>
</dbReference>
<comment type="caution">
    <text evidence="1">The sequence shown here is derived from an EMBL/GenBank/DDBJ whole genome shotgun (WGS) entry which is preliminary data.</text>
</comment>
<sequence>MAAQRRRIKGWRTEQGSWYCRTLSGVVDRHPKLCKSRYKGGASSPSNAIPSVLIDVAIGQAVENKQIRKKCLSYNEYNSYFDVFHAAVGACLHETTIAAGDRIAQQAIGLNILLCAELNHEFNLPRLQDFYRRPPRFATRAWHDRKSTRT</sequence>
<name>A0ACB8BKQ4_9AGAM</name>
<keyword evidence="2" id="KW-1185">Reference proteome</keyword>
<gene>
    <name evidence="1" type="ORF">BV22DRAFT_377455</name>
</gene>
<evidence type="ECO:0000313" key="1">
    <source>
        <dbReference type="EMBL" id="KAH7926127.1"/>
    </source>
</evidence>
<evidence type="ECO:0000313" key="2">
    <source>
        <dbReference type="Proteomes" id="UP000790709"/>
    </source>
</evidence>
<dbReference type="EMBL" id="MU266388">
    <property type="protein sequence ID" value="KAH7926127.1"/>
    <property type="molecule type" value="Genomic_DNA"/>
</dbReference>
<reference evidence="1" key="1">
    <citation type="journal article" date="2021" name="New Phytol.">
        <title>Evolutionary innovations through gain and loss of genes in the ectomycorrhizal Boletales.</title>
        <authorList>
            <person name="Wu G."/>
            <person name="Miyauchi S."/>
            <person name="Morin E."/>
            <person name="Kuo A."/>
            <person name="Drula E."/>
            <person name="Varga T."/>
            <person name="Kohler A."/>
            <person name="Feng B."/>
            <person name="Cao Y."/>
            <person name="Lipzen A."/>
            <person name="Daum C."/>
            <person name="Hundley H."/>
            <person name="Pangilinan J."/>
            <person name="Johnson J."/>
            <person name="Barry K."/>
            <person name="LaButti K."/>
            <person name="Ng V."/>
            <person name="Ahrendt S."/>
            <person name="Min B."/>
            <person name="Choi I.G."/>
            <person name="Park H."/>
            <person name="Plett J.M."/>
            <person name="Magnuson J."/>
            <person name="Spatafora J.W."/>
            <person name="Nagy L.G."/>
            <person name="Henrissat B."/>
            <person name="Grigoriev I.V."/>
            <person name="Yang Z.L."/>
            <person name="Xu J."/>
            <person name="Martin F.M."/>
        </authorList>
    </citation>
    <scope>NUCLEOTIDE SEQUENCE</scope>
    <source>
        <strain evidence="1">KUC20120723A-06</strain>
    </source>
</reference>
<accession>A0ACB8BKQ4</accession>
<organism evidence="1 2">
    <name type="scientific">Leucogyrophana mollusca</name>
    <dbReference type="NCBI Taxonomy" id="85980"/>
    <lineage>
        <taxon>Eukaryota</taxon>
        <taxon>Fungi</taxon>
        <taxon>Dikarya</taxon>
        <taxon>Basidiomycota</taxon>
        <taxon>Agaricomycotina</taxon>
        <taxon>Agaricomycetes</taxon>
        <taxon>Agaricomycetidae</taxon>
        <taxon>Boletales</taxon>
        <taxon>Boletales incertae sedis</taxon>
        <taxon>Leucogyrophana</taxon>
    </lineage>
</organism>
<proteinExistence type="predicted"/>